<protein>
    <recommendedName>
        <fullName evidence="5">DUF4352 domain-containing protein</fullName>
    </recommendedName>
</protein>
<organism evidence="3 4">
    <name type="scientific">Psychromicrobium silvestre</name>
    <dbReference type="NCBI Taxonomy" id="1645614"/>
    <lineage>
        <taxon>Bacteria</taxon>
        <taxon>Bacillati</taxon>
        <taxon>Actinomycetota</taxon>
        <taxon>Actinomycetes</taxon>
        <taxon>Micrococcales</taxon>
        <taxon>Micrococcaceae</taxon>
        <taxon>Psychromicrobium</taxon>
    </lineage>
</organism>
<proteinExistence type="predicted"/>
<accession>A0A7Y9LUF1</accession>
<evidence type="ECO:0008006" key="5">
    <source>
        <dbReference type="Google" id="ProtNLM"/>
    </source>
</evidence>
<feature type="compositionally biased region" description="Low complexity" evidence="1">
    <location>
        <begin position="35"/>
        <end position="49"/>
    </location>
</feature>
<feature type="compositionally biased region" description="Polar residues" evidence="1">
    <location>
        <begin position="56"/>
        <end position="65"/>
    </location>
</feature>
<reference evidence="3 4" key="1">
    <citation type="submission" date="2020-07" db="EMBL/GenBank/DDBJ databases">
        <title>Sequencing the genomes of 1000 actinobacteria strains.</title>
        <authorList>
            <person name="Klenk H.-P."/>
        </authorList>
    </citation>
    <scope>NUCLEOTIDE SEQUENCE [LARGE SCALE GENOMIC DNA]</scope>
    <source>
        <strain evidence="3 4">DSM 102047</strain>
    </source>
</reference>
<feature type="region of interest" description="Disordered" evidence="1">
    <location>
        <begin position="32"/>
        <end position="77"/>
    </location>
</feature>
<gene>
    <name evidence="3" type="ORF">FHU41_002009</name>
</gene>
<name>A0A7Y9LUF1_9MICC</name>
<dbReference type="RefSeq" id="WP_179389499.1">
    <property type="nucleotide sequence ID" value="NZ_JACBYQ010000002.1"/>
</dbReference>
<keyword evidence="4" id="KW-1185">Reference proteome</keyword>
<dbReference type="Proteomes" id="UP000521748">
    <property type="component" value="Unassembled WGS sequence"/>
</dbReference>
<keyword evidence="2" id="KW-0732">Signal</keyword>
<dbReference type="EMBL" id="JACBYQ010000002">
    <property type="protein sequence ID" value="NYE95759.1"/>
    <property type="molecule type" value="Genomic_DNA"/>
</dbReference>
<evidence type="ECO:0000256" key="2">
    <source>
        <dbReference type="SAM" id="SignalP"/>
    </source>
</evidence>
<feature type="signal peptide" evidence="2">
    <location>
        <begin position="1"/>
        <end position="25"/>
    </location>
</feature>
<feature type="chain" id="PRO_5038472023" description="DUF4352 domain-containing protein" evidence="2">
    <location>
        <begin position="26"/>
        <end position="232"/>
    </location>
</feature>
<evidence type="ECO:0000256" key="1">
    <source>
        <dbReference type="SAM" id="MobiDB-lite"/>
    </source>
</evidence>
<sequence>MRRVATTARSLWMASLLLVALMLSACTGGSGISGDTPTAPSYDSSPSSSTRDRQGTDNSPATPQTDFKLPASSGTVSPNADGLLQKKLGELAGVVSKDDSTVRLVNFVVASIKVDYHCEVPGEVKPANGHFIAVELWIETTAALSNSKDPYFGVSAKDFDLQGPDGKKVTASLDTRSAHACLDNGLGLPAKIAPSQKIKGLLVLDSPVTSGALILSQKNTDGPGWIWQLPAK</sequence>
<evidence type="ECO:0000313" key="4">
    <source>
        <dbReference type="Proteomes" id="UP000521748"/>
    </source>
</evidence>
<dbReference type="AlphaFoldDB" id="A0A7Y9LUF1"/>
<evidence type="ECO:0000313" key="3">
    <source>
        <dbReference type="EMBL" id="NYE95759.1"/>
    </source>
</evidence>
<dbReference type="PROSITE" id="PS51257">
    <property type="entry name" value="PROKAR_LIPOPROTEIN"/>
    <property type="match status" value="1"/>
</dbReference>
<comment type="caution">
    <text evidence="3">The sequence shown here is derived from an EMBL/GenBank/DDBJ whole genome shotgun (WGS) entry which is preliminary data.</text>
</comment>